<dbReference type="PANTHER" id="PTHR43539">
    <property type="entry name" value="FLAVIN-BINDING MONOOXYGENASE-LIKE PROTEIN (AFU_ORTHOLOGUE AFUA_4G09220)"/>
    <property type="match status" value="1"/>
</dbReference>
<proteinExistence type="predicted"/>
<dbReference type="Gene3D" id="3.50.50.60">
    <property type="entry name" value="FAD/NAD(P)-binding domain"/>
    <property type="match status" value="1"/>
</dbReference>
<keyword evidence="1" id="KW-0560">Oxidoreductase</keyword>
<dbReference type="InterPro" id="IPR036188">
    <property type="entry name" value="FAD/NAD-bd_sf"/>
</dbReference>
<dbReference type="PANTHER" id="PTHR43539:SF91">
    <property type="entry name" value="FAD-DEPENDENT URATE HYDROXYLASE"/>
    <property type="match status" value="1"/>
</dbReference>
<dbReference type="GO" id="GO:0050660">
    <property type="term" value="F:flavin adenine dinucleotide binding"/>
    <property type="evidence" value="ECO:0007669"/>
    <property type="project" value="TreeGrafter"/>
</dbReference>
<dbReference type="RefSeq" id="WP_115688019.1">
    <property type="nucleotide sequence ID" value="NZ_CP031417.1"/>
</dbReference>
<dbReference type="Proteomes" id="UP000254889">
    <property type="component" value="Chromosome"/>
</dbReference>
<name>A0A345ZR37_9HYPH</name>
<protein>
    <submittedName>
        <fullName evidence="2">NAD(P)/FAD-dependent oxidoreductase</fullName>
    </submittedName>
</protein>
<keyword evidence="3" id="KW-1185">Reference proteome</keyword>
<organism evidence="2 3">
    <name type="scientific">Pseudolabrys taiwanensis</name>
    <dbReference type="NCBI Taxonomy" id="331696"/>
    <lineage>
        <taxon>Bacteria</taxon>
        <taxon>Pseudomonadati</taxon>
        <taxon>Pseudomonadota</taxon>
        <taxon>Alphaproteobacteria</taxon>
        <taxon>Hyphomicrobiales</taxon>
        <taxon>Xanthobacteraceae</taxon>
        <taxon>Pseudolabrys</taxon>
    </lineage>
</organism>
<evidence type="ECO:0000313" key="2">
    <source>
        <dbReference type="EMBL" id="AXK79384.1"/>
    </source>
</evidence>
<gene>
    <name evidence="2" type="ORF">DW352_01945</name>
</gene>
<dbReference type="EMBL" id="CP031417">
    <property type="protein sequence ID" value="AXK79384.1"/>
    <property type="molecule type" value="Genomic_DNA"/>
</dbReference>
<dbReference type="InterPro" id="IPR050982">
    <property type="entry name" value="Auxin_biosynth/cation_transpt"/>
</dbReference>
<dbReference type="OrthoDB" id="8671611at2"/>
<dbReference type="KEGG" id="ptaw:DW352_01945"/>
<dbReference type="Pfam" id="PF13738">
    <property type="entry name" value="Pyr_redox_3"/>
    <property type="match status" value="1"/>
</dbReference>
<dbReference type="GO" id="GO:0004497">
    <property type="term" value="F:monooxygenase activity"/>
    <property type="evidence" value="ECO:0007669"/>
    <property type="project" value="TreeGrafter"/>
</dbReference>
<evidence type="ECO:0000313" key="3">
    <source>
        <dbReference type="Proteomes" id="UP000254889"/>
    </source>
</evidence>
<reference evidence="2 3" key="1">
    <citation type="submission" date="2018-07" db="EMBL/GenBank/DDBJ databases">
        <authorList>
            <person name="Quirk P.G."/>
            <person name="Krulwich T.A."/>
        </authorList>
    </citation>
    <scope>NUCLEOTIDE SEQUENCE [LARGE SCALE GENOMIC DNA]</scope>
    <source>
        <strain evidence="2 3">CC-BB4</strain>
    </source>
</reference>
<dbReference type="AlphaFoldDB" id="A0A345ZR37"/>
<evidence type="ECO:0000256" key="1">
    <source>
        <dbReference type="ARBA" id="ARBA00023002"/>
    </source>
</evidence>
<accession>A0A345ZR37</accession>
<sequence>MSDTTDGLAALGARVRHELDMLAYPATPWVKPRMHASGAHVYDVLIVGGGQSGLTIANGLMREGVTNILCLDRSPAGYEGPWETFARMGTLRTPKFLVGTELGYPSLSIQSYYVARFGQEVWDAIDRVPRTHWMDYLRWYRQVLNLPVQNDTTVLSIGRAQDGIIPVEAEVAGKPARFYARRVVLATGYDGCGEWRIPNEIASAVDPARVFHSNGPVDFERMRGKRVGVLGHGASAFDNGARALEHGAQSVDLCFRRKKLPLINPHRWIEFVGFLKHFPDLSDRTRWQVNVYFKKIDQPPARWGFAEAHSYERFAMHPGCPWLKLEQQADGAIEVETPKGKMTFDYLICATGSALDFGMRPELGLFRDEILPWRDVFTPTPEEAHPTLGLFPYLGPYYDFRSRPGGDAETLSRIYAFNFSGIVSMGPHSTSVSGHKYSVPRVLTGLTRSIMLEQEGALVPDLMAYNESDLNLPQALAAAE</sequence>
<dbReference type="SUPFAM" id="SSF51905">
    <property type="entry name" value="FAD/NAD(P)-binding domain"/>
    <property type="match status" value="1"/>
</dbReference>